<dbReference type="Pfam" id="PF08843">
    <property type="entry name" value="AbiEii"/>
    <property type="match status" value="1"/>
</dbReference>
<evidence type="ECO:0000313" key="2">
    <source>
        <dbReference type="Proteomes" id="UP001143328"/>
    </source>
</evidence>
<protein>
    <submittedName>
        <fullName evidence="1">Nucleotidyltransferase</fullName>
    </submittedName>
</protein>
<reference evidence="1" key="2">
    <citation type="submission" date="2023-01" db="EMBL/GenBank/DDBJ databases">
        <authorList>
            <person name="Sun Q."/>
            <person name="Evtushenko L."/>
        </authorList>
    </citation>
    <scope>NUCLEOTIDE SEQUENCE</scope>
    <source>
        <strain evidence="1">VKM B-2935</strain>
    </source>
</reference>
<dbReference type="Gene3D" id="3.10.450.620">
    <property type="entry name" value="JHP933, nucleotidyltransferase-like core domain"/>
    <property type="match status" value="1"/>
</dbReference>
<name>A0A9W6K9M3_9PSED</name>
<organism evidence="1 2">
    <name type="scientific">Pseudomonas turukhanskensis</name>
    <dbReference type="NCBI Taxonomy" id="1806536"/>
    <lineage>
        <taxon>Bacteria</taxon>
        <taxon>Pseudomonadati</taxon>
        <taxon>Pseudomonadota</taxon>
        <taxon>Gammaproteobacteria</taxon>
        <taxon>Pseudomonadales</taxon>
        <taxon>Pseudomonadaceae</taxon>
        <taxon>Pseudomonas</taxon>
    </lineage>
</organism>
<dbReference type="AlphaFoldDB" id="A0A9W6K9M3"/>
<proteinExistence type="predicted"/>
<dbReference type="InterPro" id="IPR014942">
    <property type="entry name" value="AbiEii"/>
</dbReference>
<dbReference type="Proteomes" id="UP001143328">
    <property type="component" value="Unassembled WGS sequence"/>
</dbReference>
<reference evidence="1" key="1">
    <citation type="journal article" date="2014" name="Int. J. Syst. Evol. Microbiol.">
        <title>Complete genome sequence of Corynebacterium casei LMG S-19264T (=DSM 44701T), isolated from a smear-ripened cheese.</title>
        <authorList>
            <consortium name="US DOE Joint Genome Institute (JGI-PGF)"/>
            <person name="Walter F."/>
            <person name="Albersmeier A."/>
            <person name="Kalinowski J."/>
            <person name="Ruckert C."/>
        </authorList>
    </citation>
    <scope>NUCLEOTIDE SEQUENCE</scope>
    <source>
        <strain evidence="1">VKM B-2935</strain>
    </source>
</reference>
<keyword evidence="2" id="KW-1185">Reference proteome</keyword>
<accession>A0A9W6K9M3</accession>
<evidence type="ECO:0000313" key="1">
    <source>
        <dbReference type="EMBL" id="GLK91292.1"/>
    </source>
</evidence>
<gene>
    <name evidence="1" type="ORF">GCM10017655_43560</name>
</gene>
<comment type="caution">
    <text evidence="1">The sequence shown here is derived from an EMBL/GenBank/DDBJ whole genome shotgun (WGS) entry which is preliminary data.</text>
</comment>
<dbReference type="RefSeq" id="WP_271197535.1">
    <property type="nucleotide sequence ID" value="NZ_BSFN01000019.1"/>
</dbReference>
<sequence>MNLFDRLVDEALRNTEQLAPLRMVVEKELLHHDIMLALSGAGLLAKLTFIGGTCLRACYGSNRLSEDLDFTGGADFSREQLKELAHVLVDTLKEKYGLDVAVSEPTKETGSVDTWKLKIQTRPHSKTLPAQRINIDVFAIPSYLPQPSLLLNPYGADMGTSGLILQAEAREEIYIDKVVAFALRANRIKNRDLWDLLWLRQQTVVPHWPLLKRKLADHRCTPSDFLGAFAQRAALMGSDANIAADFRHEMSRFLPARLVASTVNEPAFWTVLVRHIQQLHQDAKNQLGDHPAEPFFPM</sequence>
<dbReference type="EMBL" id="BSFN01000019">
    <property type="protein sequence ID" value="GLK91292.1"/>
    <property type="molecule type" value="Genomic_DNA"/>
</dbReference>